<dbReference type="PROSITE" id="PS51294">
    <property type="entry name" value="HTH_MYB"/>
    <property type="match status" value="2"/>
</dbReference>
<feature type="compositionally biased region" description="Polar residues" evidence="5">
    <location>
        <begin position="534"/>
        <end position="549"/>
    </location>
</feature>
<dbReference type="SUPFAM" id="SSF46689">
    <property type="entry name" value="Homeodomain-like"/>
    <property type="match status" value="1"/>
</dbReference>
<dbReference type="InterPro" id="IPR017930">
    <property type="entry name" value="Myb_dom"/>
</dbReference>
<dbReference type="SUPFAM" id="SSF54506">
    <property type="entry name" value="Diaminopimelate epimerase-like"/>
    <property type="match status" value="1"/>
</dbReference>
<feature type="domain" description="Myb-like" evidence="6">
    <location>
        <begin position="300"/>
        <end position="350"/>
    </location>
</feature>
<name>A0ABY6UF68_BIOOC</name>
<feature type="region of interest" description="Disordered" evidence="5">
    <location>
        <begin position="1"/>
        <end position="21"/>
    </location>
</feature>
<dbReference type="SMART" id="SM00717">
    <property type="entry name" value="SANT"/>
    <property type="match status" value="2"/>
</dbReference>
<evidence type="ECO:0000256" key="2">
    <source>
        <dbReference type="ARBA" id="ARBA00023125"/>
    </source>
</evidence>
<dbReference type="Pfam" id="PF02567">
    <property type="entry name" value="PhzC-PhzF"/>
    <property type="match status" value="1"/>
</dbReference>
<feature type="domain" description="HTH myb-type" evidence="7">
    <location>
        <begin position="360"/>
        <end position="407"/>
    </location>
</feature>
<comment type="caution">
    <text evidence="8">The sequence shown here is derived from an EMBL/GenBank/DDBJ whole genome shotgun (WGS) entry which is preliminary data.</text>
</comment>
<dbReference type="InterPro" id="IPR003719">
    <property type="entry name" value="Phenazine_PhzF-like"/>
</dbReference>
<feature type="compositionally biased region" description="Basic residues" evidence="5">
    <location>
        <begin position="640"/>
        <end position="665"/>
    </location>
</feature>
<dbReference type="Gene3D" id="3.10.310.10">
    <property type="entry name" value="Diaminopimelate Epimerase, Chain A, domain 1"/>
    <property type="match status" value="2"/>
</dbReference>
<evidence type="ECO:0008006" key="10">
    <source>
        <dbReference type="Google" id="ProtNLM"/>
    </source>
</evidence>
<keyword evidence="2" id="KW-0238">DNA-binding</keyword>
<keyword evidence="4" id="KW-0539">Nucleus</keyword>
<dbReference type="PANTHER" id="PTHR46621">
    <property type="entry name" value="SNRNA-ACTIVATING PROTEIN COMPLEX SUBUNIT 4"/>
    <property type="match status" value="1"/>
</dbReference>
<keyword evidence="3" id="KW-0804">Transcription</keyword>
<reference evidence="8 9" key="1">
    <citation type="submission" date="2019-06" db="EMBL/GenBank/DDBJ databases">
        <authorList>
            <person name="Broberg M."/>
        </authorList>
    </citation>
    <scope>NUCLEOTIDE SEQUENCE [LARGE SCALE GENOMIC DNA]</scope>
</reference>
<accession>A0ABY6UF68</accession>
<protein>
    <recommendedName>
        <fullName evidence="10">Myb-like domain-containing protein</fullName>
    </recommendedName>
</protein>
<evidence type="ECO:0000259" key="7">
    <source>
        <dbReference type="PROSITE" id="PS51294"/>
    </source>
</evidence>
<organism evidence="8 9">
    <name type="scientific">Bionectria ochroleuca</name>
    <name type="common">Gliocladium roseum</name>
    <dbReference type="NCBI Taxonomy" id="29856"/>
    <lineage>
        <taxon>Eukaryota</taxon>
        <taxon>Fungi</taxon>
        <taxon>Dikarya</taxon>
        <taxon>Ascomycota</taxon>
        <taxon>Pezizomycotina</taxon>
        <taxon>Sordariomycetes</taxon>
        <taxon>Hypocreomycetidae</taxon>
        <taxon>Hypocreales</taxon>
        <taxon>Bionectriaceae</taxon>
        <taxon>Clonostachys</taxon>
    </lineage>
</organism>
<feature type="compositionally biased region" description="Low complexity" evidence="5">
    <location>
        <begin position="425"/>
        <end position="435"/>
    </location>
</feature>
<keyword evidence="9" id="KW-1185">Reference proteome</keyword>
<feature type="region of interest" description="Disordered" evidence="5">
    <location>
        <begin position="402"/>
        <end position="444"/>
    </location>
</feature>
<dbReference type="Pfam" id="PF00249">
    <property type="entry name" value="Myb_DNA-binding"/>
    <property type="match status" value="2"/>
</dbReference>
<proteinExistence type="predicted"/>
<evidence type="ECO:0000256" key="3">
    <source>
        <dbReference type="ARBA" id="ARBA00023163"/>
    </source>
</evidence>
<dbReference type="InterPro" id="IPR001005">
    <property type="entry name" value="SANT/Myb"/>
</dbReference>
<feature type="compositionally biased region" description="Polar residues" evidence="5">
    <location>
        <begin position="402"/>
        <end position="418"/>
    </location>
</feature>
<dbReference type="PROSITE" id="PS50090">
    <property type="entry name" value="MYB_LIKE"/>
    <property type="match status" value="2"/>
</dbReference>
<evidence type="ECO:0000259" key="6">
    <source>
        <dbReference type="PROSITE" id="PS50090"/>
    </source>
</evidence>
<evidence type="ECO:0000256" key="1">
    <source>
        <dbReference type="ARBA" id="ARBA00023015"/>
    </source>
</evidence>
<evidence type="ECO:0000313" key="8">
    <source>
        <dbReference type="EMBL" id="VUC29853.1"/>
    </source>
</evidence>
<dbReference type="EMBL" id="CABFNS010000811">
    <property type="protein sequence ID" value="VUC29853.1"/>
    <property type="molecule type" value="Genomic_DNA"/>
</dbReference>
<dbReference type="PANTHER" id="PTHR46621:SF1">
    <property type="entry name" value="SNRNA-ACTIVATING PROTEIN COMPLEX SUBUNIT 4"/>
    <property type="match status" value="1"/>
</dbReference>
<keyword evidence="1" id="KW-0805">Transcription regulation</keyword>
<dbReference type="InterPro" id="IPR009057">
    <property type="entry name" value="Homeodomain-like_sf"/>
</dbReference>
<feature type="domain" description="Myb-like" evidence="6">
    <location>
        <begin position="360"/>
        <end position="403"/>
    </location>
</feature>
<feature type="domain" description="HTH myb-type" evidence="7">
    <location>
        <begin position="300"/>
        <end position="354"/>
    </location>
</feature>
<feature type="region of interest" description="Disordered" evidence="5">
    <location>
        <begin position="527"/>
        <end position="567"/>
    </location>
</feature>
<evidence type="ECO:0000256" key="5">
    <source>
        <dbReference type="SAM" id="MobiDB-lite"/>
    </source>
</evidence>
<sequence length="665" mass="73012">MSDHPKAYGMRVFPAEPKPDARNKGGNYTVIFLNAGSLSDEQMRQLADSSQVECGYVTDGPTFEPYGNAPHYRVNLRYWVPMHEMEMCGHATIGALSLLEGLGLFPQSRRVMVSTKAGIFDARLPSADPVSGKHQTVLVSQPPGSSEGLSEATCQDIARVLGISIDDITAFEDIQNTATARVKTLVPLKHLDKLDSLRPNSGSVRELCDAISSTGLYPYVKVTDDKTGKVVFSARQFPKSSGYLEDPATGIAASALASGLVSQGFLPPDDVFRIRQGWAMGQPSEIRVIDCRKRWFHSLDPSLRKGRWTQDEDRILLEAYARLGPSWHEIASLIPGRKDDQCSKRYNDILDPLAQRRLTSWTPEEDNILREGVRSLGHRWAAISARLPGRPPLTCRNRWRNLSKQQSSPGGSDNQLEQANEALVSENEPIESPESPAVPTDLDVPGAMDFQDSGGLGFEHFDPLVVNGLDVPTDPNLFSSHMGHISAHGHAPDLGPGPGNLNSSLIPVSSVANVASMGIQAPPSEVHLHHPGSQLHTHTHSINVSSSHPEQAMATASHVGPVSTRMSTHFHDTTQPLVDDAAIQSQLRATEQAAEEELGPDQQAAPGDPRDLLESSQSRAAELEVERRTNLPSSSTPSVHLHHHHHHHHHYHHHHHHHHYHHYPF</sequence>
<dbReference type="Gene3D" id="1.10.10.60">
    <property type="entry name" value="Homeodomain-like"/>
    <property type="match status" value="2"/>
</dbReference>
<dbReference type="CDD" id="cd00167">
    <property type="entry name" value="SANT"/>
    <property type="match status" value="1"/>
</dbReference>
<dbReference type="InterPro" id="IPR051575">
    <property type="entry name" value="Myb-like_DNA-bd"/>
</dbReference>
<evidence type="ECO:0000256" key="4">
    <source>
        <dbReference type="ARBA" id="ARBA00023242"/>
    </source>
</evidence>
<gene>
    <name evidence="8" type="ORF">CLO192961_LOCUS268425</name>
</gene>
<feature type="region of interest" description="Disordered" evidence="5">
    <location>
        <begin position="589"/>
        <end position="665"/>
    </location>
</feature>
<dbReference type="NCBIfam" id="TIGR00654">
    <property type="entry name" value="PhzF_family"/>
    <property type="match status" value="1"/>
</dbReference>
<dbReference type="Proteomes" id="UP000766486">
    <property type="component" value="Unassembled WGS sequence"/>
</dbReference>
<evidence type="ECO:0000313" key="9">
    <source>
        <dbReference type="Proteomes" id="UP000766486"/>
    </source>
</evidence>